<evidence type="ECO:0000313" key="1">
    <source>
        <dbReference type="EMBL" id="RKN55918.1"/>
    </source>
</evidence>
<dbReference type="RefSeq" id="WP_120780101.1">
    <property type="nucleotide sequence ID" value="NZ_JBHLUP010000002.1"/>
</dbReference>
<reference evidence="1 2" key="1">
    <citation type="journal article" date="2015" name="Int. J. Syst. Evol. Microbiol.">
        <title>Micromonospora costi sp. nov., isolated from a leaf of Costus speciosus.</title>
        <authorList>
            <person name="Thawai C."/>
        </authorList>
    </citation>
    <scope>NUCLEOTIDE SEQUENCE [LARGE SCALE GENOMIC DNA]</scope>
    <source>
        <strain evidence="1 2">CS1-12</strain>
    </source>
</reference>
<evidence type="ECO:0000313" key="2">
    <source>
        <dbReference type="Proteomes" id="UP000279968"/>
    </source>
</evidence>
<dbReference type="OrthoDB" id="4548993at2"/>
<sequence length="224" mass="24488">MTLFIPTGEFTGLLEDVMGFACPDPELPRIHAVRIEFDGEAVHAMATDDVHAGVSTWHPDDLPEGAGSQEGLFARRGGGDDPWHIVISLTDAADLVKKVKLKEKDRWVPLGLDFIEGVTDVHRLRVARNTDCGYPGLAVTVLDRDVEFPSIRGSLDPNTVGRPVSEMEFNPILLGHFGAVRMRGDSMRIAFTGEESMAVVTIGDRFVGGIRPVRRTSRRLSSVA</sequence>
<dbReference type="Proteomes" id="UP000279968">
    <property type="component" value="Unassembled WGS sequence"/>
</dbReference>
<organism evidence="1 2">
    <name type="scientific">Micromonospora costi</name>
    <dbReference type="NCBI Taxonomy" id="1530042"/>
    <lineage>
        <taxon>Bacteria</taxon>
        <taxon>Bacillati</taxon>
        <taxon>Actinomycetota</taxon>
        <taxon>Actinomycetes</taxon>
        <taxon>Micromonosporales</taxon>
        <taxon>Micromonosporaceae</taxon>
        <taxon>Micromonospora</taxon>
    </lineage>
</organism>
<dbReference type="AlphaFoldDB" id="A0A3B0A598"/>
<keyword evidence="2" id="KW-1185">Reference proteome</keyword>
<protein>
    <submittedName>
        <fullName evidence="1">Uncharacterized protein</fullName>
    </submittedName>
</protein>
<proteinExistence type="predicted"/>
<name>A0A3B0A598_9ACTN</name>
<dbReference type="EMBL" id="RBAN01000002">
    <property type="protein sequence ID" value="RKN55918.1"/>
    <property type="molecule type" value="Genomic_DNA"/>
</dbReference>
<comment type="caution">
    <text evidence="1">The sequence shown here is derived from an EMBL/GenBank/DDBJ whole genome shotgun (WGS) entry which is preliminary data.</text>
</comment>
<gene>
    <name evidence="1" type="ORF">D7193_15125</name>
</gene>
<accession>A0A3B0A598</accession>